<protein>
    <submittedName>
        <fullName evidence="2">OprO/OprP family phosphate-selective porin</fullName>
    </submittedName>
</protein>
<feature type="chain" id="PRO_5040757895" evidence="1">
    <location>
        <begin position="24"/>
        <end position="391"/>
    </location>
</feature>
<reference evidence="2" key="1">
    <citation type="submission" date="2023-02" db="EMBL/GenBank/DDBJ databases">
        <title>Tahibacter soli sp. nov. isolated from soil.</title>
        <authorList>
            <person name="Baek J.H."/>
            <person name="Lee J.K."/>
            <person name="Choi D.G."/>
            <person name="Jeon C.O."/>
        </authorList>
    </citation>
    <scope>NUCLEOTIDE SEQUENCE</scope>
    <source>
        <strain evidence="2">BL</strain>
    </source>
</reference>
<dbReference type="RefSeq" id="WP_263542244.1">
    <property type="nucleotide sequence ID" value="NZ_JAOVZO020000018.1"/>
</dbReference>
<evidence type="ECO:0000313" key="3">
    <source>
        <dbReference type="Proteomes" id="UP001139971"/>
    </source>
</evidence>
<keyword evidence="3" id="KW-1185">Reference proteome</keyword>
<dbReference type="AlphaFoldDB" id="A0A9X3YMS3"/>
<comment type="caution">
    <text evidence="2">The sequence shown here is derived from an EMBL/GenBank/DDBJ whole genome shotgun (WGS) entry which is preliminary data.</text>
</comment>
<dbReference type="InterPro" id="IPR010870">
    <property type="entry name" value="Porin_O/P"/>
</dbReference>
<sequence length="391" mass="43251">MKTQVRSILALAVAAAIAPAAHAEIAIDVINGSEISLEGLMQADGNWYHNDRADLNAASPPGRDGADTEFDMRRSEVILKGKGGRFDWTLGFDGKANKWLDANIKWKLGTNYVMAGQYKQPNSLEELTSTRHNDFISKAMVTNLFGVARRTGVAYGDDKTNWGYNISYFGRELTRNLAQGPGFGGRVYWAPVLQPGNVFHLGLSAVDFDADQVGAPDSSRLRVRPDADLATTRLIDTGNIANADRQRTFGVEAAWIGGPFKVQSEYMRSRVSRTTSAPDFTGDSWYVYGVWNLTGETWGYKAGLPTTNLPDEPSSGMWQLGVRYDATDLNDGVIKGGEEKNVTLGVNWYYRSNFKFMLNYVKINSDKYLASAGREVSDDPSIVEARAQFYW</sequence>
<dbReference type="SUPFAM" id="SSF56935">
    <property type="entry name" value="Porins"/>
    <property type="match status" value="1"/>
</dbReference>
<dbReference type="Gene3D" id="2.40.160.10">
    <property type="entry name" value="Porin"/>
    <property type="match status" value="1"/>
</dbReference>
<dbReference type="Pfam" id="PF07396">
    <property type="entry name" value="Porin_O_P"/>
    <property type="match status" value="1"/>
</dbReference>
<feature type="signal peptide" evidence="1">
    <location>
        <begin position="1"/>
        <end position="23"/>
    </location>
</feature>
<evidence type="ECO:0000313" key="2">
    <source>
        <dbReference type="EMBL" id="MDC8014539.1"/>
    </source>
</evidence>
<organism evidence="2 3">
    <name type="scientific">Tahibacter soli</name>
    <dbReference type="NCBI Taxonomy" id="2983605"/>
    <lineage>
        <taxon>Bacteria</taxon>
        <taxon>Pseudomonadati</taxon>
        <taxon>Pseudomonadota</taxon>
        <taxon>Gammaproteobacteria</taxon>
        <taxon>Lysobacterales</taxon>
        <taxon>Rhodanobacteraceae</taxon>
        <taxon>Tahibacter</taxon>
    </lineage>
</organism>
<evidence type="ECO:0000256" key="1">
    <source>
        <dbReference type="SAM" id="SignalP"/>
    </source>
</evidence>
<accession>A0A9X3YMS3</accession>
<dbReference type="EMBL" id="JAOVZO020000018">
    <property type="protein sequence ID" value="MDC8014539.1"/>
    <property type="molecule type" value="Genomic_DNA"/>
</dbReference>
<proteinExistence type="predicted"/>
<name>A0A9X3YMS3_9GAMM</name>
<gene>
    <name evidence="2" type="ORF">OD750_018495</name>
</gene>
<keyword evidence="1" id="KW-0732">Signal</keyword>
<dbReference type="Proteomes" id="UP001139971">
    <property type="component" value="Unassembled WGS sequence"/>
</dbReference>
<dbReference type="InterPro" id="IPR023614">
    <property type="entry name" value="Porin_dom_sf"/>
</dbReference>